<proteinExistence type="predicted"/>
<evidence type="ECO:0000256" key="1">
    <source>
        <dbReference type="SAM" id="Phobius"/>
    </source>
</evidence>
<evidence type="ECO:0000313" key="3">
    <source>
        <dbReference type="EMBL" id="GFZ16221.1"/>
    </source>
</evidence>
<name>A0A7J0GZL7_9ERIC</name>
<keyword evidence="1" id="KW-0472">Membrane</keyword>
<keyword evidence="1" id="KW-0812">Transmembrane</keyword>
<dbReference type="AlphaFoldDB" id="A0A7J0GZL7"/>
<keyword evidence="2" id="KW-0732">Signal</keyword>
<keyword evidence="1" id="KW-1133">Transmembrane helix</keyword>
<accession>A0A7J0GZL7</accession>
<dbReference type="Proteomes" id="UP000585474">
    <property type="component" value="Unassembled WGS sequence"/>
</dbReference>
<feature type="signal peptide" evidence="2">
    <location>
        <begin position="1"/>
        <end position="23"/>
    </location>
</feature>
<evidence type="ECO:0000256" key="2">
    <source>
        <dbReference type="SAM" id="SignalP"/>
    </source>
</evidence>
<dbReference type="EMBL" id="BJWL01000025">
    <property type="protein sequence ID" value="GFZ16221.1"/>
    <property type="molecule type" value="Genomic_DNA"/>
</dbReference>
<protein>
    <submittedName>
        <fullName evidence="3">Uncharacterized protein</fullName>
    </submittedName>
</protein>
<organism evidence="3 4">
    <name type="scientific">Actinidia rufa</name>
    <dbReference type="NCBI Taxonomy" id="165716"/>
    <lineage>
        <taxon>Eukaryota</taxon>
        <taxon>Viridiplantae</taxon>
        <taxon>Streptophyta</taxon>
        <taxon>Embryophyta</taxon>
        <taxon>Tracheophyta</taxon>
        <taxon>Spermatophyta</taxon>
        <taxon>Magnoliopsida</taxon>
        <taxon>eudicotyledons</taxon>
        <taxon>Gunneridae</taxon>
        <taxon>Pentapetalae</taxon>
        <taxon>asterids</taxon>
        <taxon>Ericales</taxon>
        <taxon>Actinidiaceae</taxon>
        <taxon>Actinidia</taxon>
    </lineage>
</organism>
<feature type="transmembrane region" description="Helical" evidence="1">
    <location>
        <begin position="97"/>
        <end position="121"/>
    </location>
</feature>
<gene>
    <name evidence="3" type="ORF">Acr_25g0006300</name>
</gene>
<feature type="chain" id="PRO_5029441349" evidence="2">
    <location>
        <begin position="24"/>
        <end position="125"/>
    </location>
</feature>
<sequence length="125" mass="13736">MSVRGLLFFITILFLSWPSSCRAQTEETCKKTMIYHQYSQHVLATPSWAPLPPPSQPVRSTPAGSQKKFATFVVVTITLMKAVTLATNSDVEVSITIGLLVSPTLLGNLLILLLLPPLLLLMSRQ</sequence>
<keyword evidence="4" id="KW-1185">Reference proteome</keyword>
<comment type="caution">
    <text evidence="3">The sequence shown here is derived from an EMBL/GenBank/DDBJ whole genome shotgun (WGS) entry which is preliminary data.</text>
</comment>
<reference evidence="3 4" key="1">
    <citation type="submission" date="2019-07" db="EMBL/GenBank/DDBJ databases">
        <title>De Novo Assembly of kiwifruit Actinidia rufa.</title>
        <authorList>
            <person name="Sugita-Konishi S."/>
            <person name="Sato K."/>
            <person name="Mori E."/>
            <person name="Abe Y."/>
            <person name="Kisaki G."/>
            <person name="Hamano K."/>
            <person name="Suezawa K."/>
            <person name="Otani M."/>
            <person name="Fukuda T."/>
            <person name="Manabe T."/>
            <person name="Gomi K."/>
            <person name="Tabuchi M."/>
            <person name="Akimitsu K."/>
            <person name="Kataoka I."/>
        </authorList>
    </citation>
    <scope>NUCLEOTIDE SEQUENCE [LARGE SCALE GENOMIC DNA]</scope>
    <source>
        <strain evidence="4">cv. Fuchu</strain>
    </source>
</reference>
<evidence type="ECO:0000313" key="4">
    <source>
        <dbReference type="Proteomes" id="UP000585474"/>
    </source>
</evidence>